<evidence type="ECO:0000256" key="1">
    <source>
        <dbReference type="ARBA" id="ARBA00023002"/>
    </source>
</evidence>
<evidence type="ECO:0000313" key="3">
    <source>
        <dbReference type="EMBL" id="GGF59567.1"/>
    </source>
</evidence>
<reference evidence="3" key="1">
    <citation type="journal article" date="2014" name="Int. J. Syst. Evol. Microbiol.">
        <title>Complete genome sequence of Corynebacterium casei LMG S-19264T (=DSM 44701T), isolated from a smear-ripened cheese.</title>
        <authorList>
            <consortium name="US DOE Joint Genome Institute (JGI-PGF)"/>
            <person name="Walter F."/>
            <person name="Albersmeier A."/>
            <person name="Kalinowski J."/>
            <person name="Ruckert C."/>
        </authorList>
    </citation>
    <scope>NUCLEOTIDE SEQUENCE</scope>
    <source>
        <strain evidence="3">CGMCC 1.12160</strain>
    </source>
</reference>
<keyword evidence="4" id="KW-1185">Reference proteome</keyword>
<evidence type="ECO:0000313" key="4">
    <source>
        <dbReference type="Proteomes" id="UP000605670"/>
    </source>
</evidence>
<reference evidence="3" key="2">
    <citation type="submission" date="2020-09" db="EMBL/GenBank/DDBJ databases">
        <authorList>
            <person name="Sun Q."/>
            <person name="Zhou Y."/>
        </authorList>
    </citation>
    <scope>NUCLEOTIDE SEQUENCE</scope>
    <source>
        <strain evidence="3">CGMCC 1.12160</strain>
    </source>
</reference>
<gene>
    <name evidence="3" type="ORF">GCM10011366_29290</name>
</gene>
<dbReference type="InterPro" id="IPR012349">
    <property type="entry name" value="Split_barrel_FMN-bd"/>
</dbReference>
<dbReference type="RefSeq" id="WP_229735319.1">
    <property type="nucleotide sequence ID" value="NZ_BAABKH010000001.1"/>
</dbReference>
<dbReference type="SUPFAM" id="SSF50475">
    <property type="entry name" value="FMN-binding split barrel"/>
    <property type="match status" value="1"/>
</dbReference>
<dbReference type="GO" id="GO:0042602">
    <property type="term" value="F:riboflavin reductase (NADPH) activity"/>
    <property type="evidence" value="ECO:0007669"/>
    <property type="project" value="TreeGrafter"/>
</dbReference>
<sequence>MSEEQLPVDPGRFRQAMGRFATGVAVVTSRHRGHDVALTVDSLTSVSLDPVLLLVSLHAEARVLEGVEAGEAWGVSILTASQRALAQWLGEPGRPLHDQLARVPHERGEVTGVALVADALSTFECRTYAVHPAGDHTLVVGEVVGLQARPTGEPALVHYRGGLGELR</sequence>
<dbReference type="InterPro" id="IPR002563">
    <property type="entry name" value="Flavin_Rdtase-like_dom"/>
</dbReference>
<proteinExistence type="predicted"/>
<dbReference type="EMBL" id="BMEM01000006">
    <property type="protein sequence ID" value="GGF59567.1"/>
    <property type="molecule type" value="Genomic_DNA"/>
</dbReference>
<dbReference type="SMART" id="SM00903">
    <property type="entry name" value="Flavin_Reduct"/>
    <property type="match status" value="1"/>
</dbReference>
<dbReference type="InterPro" id="IPR050268">
    <property type="entry name" value="NADH-dep_flavin_reductase"/>
</dbReference>
<dbReference type="AlphaFoldDB" id="A0A917BWG5"/>
<dbReference type="PANTHER" id="PTHR30466:SF1">
    <property type="entry name" value="FMN REDUCTASE (NADH) RUTF"/>
    <property type="match status" value="1"/>
</dbReference>
<dbReference type="GO" id="GO:0010181">
    <property type="term" value="F:FMN binding"/>
    <property type="evidence" value="ECO:0007669"/>
    <property type="project" value="InterPro"/>
</dbReference>
<feature type="domain" description="Flavin reductase like" evidence="2">
    <location>
        <begin position="17"/>
        <end position="165"/>
    </location>
</feature>
<organism evidence="3 4">
    <name type="scientific">Ornithinimicrobium tianjinense</name>
    <dbReference type="NCBI Taxonomy" id="1195761"/>
    <lineage>
        <taxon>Bacteria</taxon>
        <taxon>Bacillati</taxon>
        <taxon>Actinomycetota</taxon>
        <taxon>Actinomycetes</taxon>
        <taxon>Micrococcales</taxon>
        <taxon>Ornithinimicrobiaceae</taxon>
        <taxon>Ornithinimicrobium</taxon>
    </lineage>
</organism>
<accession>A0A917BWG5</accession>
<keyword evidence="1" id="KW-0560">Oxidoreductase</keyword>
<dbReference type="Gene3D" id="2.30.110.10">
    <property type="entry name" value="Electron Transport, Fmn-binding Protein, Chain A"/>
    <property type="match status" value="1"/>
</dbReference>
<dbReference type="PANTHER" id="PTHR30466">
    <property type="entry name" value="FLAVIN REDUCTASE"/>
    <property type="match status" value="1"/>
</dbReference>
<comment type="caution">
    <text evidence="3">The sequence shown here is derived from an EMBL/GenBank/DDBJ whole genome shotgun (WGS) entry which is preliminary data.</text>
</comment>
<name>A0A917BWG5_9MICO</name>
<dbReference type="Proteomes" id="UP000605670">
    <property type="component" value="Unassembled WGS sequence"/>
</dbReference>
<protein>
    <submittedName>
        <fullName evidence="3">Reductase</fullName>
    </submittedName>
</protein>
<dbReference type="GO" id="GO:0006208">
    <property type="term" value="P:pyrimidine nucleobase catabolic process"/>
    <property type="evidence" value="ECO:0007669"/>
    <property type="project" value="TreeGrafter"/>
</dbReference>
<dbReference type="Pfam" id="PF01613">
    <property type="entry name" value="Flavin_Reduct"/>
    <property type="match status" value="1"/>
</dbReference>
<evidence type="ECO:0000259" key="2">
    <source>
        <dbReference type="SMART" id="SM00903"/>
    </source>
</evidence>